<evidence type="ECO:0000256" key="2">
    <source>
        <dbReference type="ARBA" id="ARBA00022723"/>
    </source>
</evidence>
<dbReference type="InterPro" id="IPR011234">
    <property type="entry name" value="Fumarylacetoacetase-like_C"/>
</dbReference>
<dbReference type="Pfam" id="PF01557">
    <property type="entry name" value="FAA_hydrolase"/>
    <property type="match status" value="1"/>
</dbReference>
<keyword evidence="2" id="KW-0479">Metal-binding</keyword>
<gene>
    <name evidence="4" type="ORF">METZ01_LOCUS21419</name>
</gene>
<dbReference type="InterPro" id="IPR036663">
    <property type="entry name" value="Fumarylacetoacetase_C_sf"/>
</dbReference>
<dbReference type="AlphaFoldDB" id="A0A381PNG7"/>
<dbReference type="GO" id="GO:0046872">
    <property type="term" value="F:metal ion binding"/>
    <property type="evidence" value="ECO:0007669"/>
    <property type="project" value="UniProtKB-KW"/>
</dbReference>
<evidence type="ECO:0000259" key="3">
    <source>
        <dbReference type="Pfam" id="PF01557"/>
    </source>
</evidence>
<dbReference type="GO" id="GO:0016853">
    <property type="term" value="F:isomerase activity"/>
    <property type="evidence" value="ECO:0007669"/>
    <property type="project" value="UniProtKB-ARBA"/>
</dbReference>
<dbReference type="SUPFAM" id="SSF56529">
    <property type="entry name" value="FAH"/>
    <property type="match status" value="1"/>
</dbReference>
<dbReference type="GO" id="GO:0019752">
    <property type="term" value="P:carboxylic acid metabolic process"/>
    <property type="evidence" value="ECO:0007669"/>
    <property type="project" value="UniProtKB-ARBA"/>
</dbReference>
<evidence type="ECO:0000256" key="1">
    <source>
        <dbReference type="ARBA" id="ARBA00010211"/>
    </source>
</evidence>
<dbReference type="FunFam" id="3.90.850.10:FF:000002">
    <property type="entry name" value="2-hydroxyhepta-2,4-diene-1,7-dioate isomerase"/>
    <property type="match status" value="1"/>
</dbReference>
<evidence type="ECO:0000313" key="4">
    <source>
        <dbReference type="EMBL" id="SUZ68565.1"/>
    </source>
</evidence>
<feature type="domain" description="Fumarylacetoacetase-like C-terminal" evidence="3">
    <location>
        <begin position="77"/>
        <end position="275"/>
    </location>
</feature>
<dbReference type="InterPro" id="IPR051121">
    <property type="entry name" value="FAH"/>
</dbReference>
<protein>
    <recommendedName>
        <fullName evidence="3">Fumarylacetoacetase-like C-terminal domain-containing protein</fullName>
    </recommendedName>
</protein>
<dbReference type="PANTHER" id="PTHR42796">
    <property type="entry name" value="FUMARYLACETOACETATE HYDROLASE DOMAIN-CONTAINING PROTEIN 2A-RELATED"/>
    <property type="match status" value="1"/>
</dbReference>
<accession>A0A381PNG7</accession>
<dbReference type="EMBL" id="UINC01001039">
    <property type="protein sequence ID" value="SUZ68565.1"/>
    <property type="molecule type" value="Genomic_DNA"/>
</dbReference>
<comment type="similarity">
    <text evidence="1">Belongs to the FAH family.</text>
</comment>
<dbReference type="Gene3D" id="3.90.850.10">
    <property type="entry name" value="Fumarylacetoacetase-like, C-terminal domain"/>
    <property type="match status" value="1"/>
</dbReference>
<sequence length="278" mass="29861">MPFTFANVDSRASLVSNSDFYDLNRITQDAISADPMEALADIDALQQVSASLADYQADGSISDAKLGAPAPRPRNSFGVGLNYKDHAEESNMELPESPVVFSKFPSCIAGPFDDVELRATRGDYEAELVVVIGRITRDVSKDDAWSHVAGLTAGQDISDRKLQLGARPPQFGLGKSRDTYGPTGPLLVSADSFANPDDLHLTCEINGDPRQDAKTSDLIFDVPYLVSYLSEVMTLVPGDLIFTGTPSGVGMPDRRFLVPGDVITTTIDGIGAMINICR</sequence>
<name>A0A381PNG7_9ZZZZ</name>
<organism evidence="4">
    <name type="scientific">marine metagenome</name>
    <dbReference type="NCBI Taxonomy" id="408172"/>
    <lineage>
        <taxon>unclassified sequences</taxon>
        <taxon>metagenomes</taxon>
        <taxon>ecological metagenomes</taxon>
    </lineage>
</organism>
<reference evidence="4" key="1">
    <citation type="submission" date="2018-05" db="EMBL/GenBank/DDBJ databases">
        <authorList>
            <person name="Lanie J.A."/>
            <person name="Ng W.-L."/>
            <person name="Kazmierczak K.M."/>
            <person name="Andrzejewski T.M."/>
            <person name="Davidsen T.M."/>
            <person name="Wayne K.J."/>
            <person name="Tettelin H."/>
            <person name="Glass J.I."/>
            <person name="Rusch D."/>
            <person name="Podicherti R."/>
            <person name="Tsui H.-C.T."/>
            <person name="Winkler M.E."/>
        </authorList>
    </citation>
    <scope>NUCLEOTIDE SEQUENCE</scope>
</reference>
<proteinExistence type="inferred from homology"/>
<dbReference type="PANTHER" id="PTHR42796:SF4">
    <property type="entry name" value="FUMARYLACETOACETATE HYDROLASE DOMAIN-CONTAINING PROTEIN 2A"/>
    <property type="match status" value="1"/>
</dbReference>